<evidence type="ECO:0000313" key="1">
    <source>
        <dbReference type="EMBL" id="MDK9580142.1"/>
    </source>
</evidence>
<dbReference type="Proteomes" id="UP001225134">
    <property type="component" value="Unassembled WGS sequence"/>
</dbReference>
<evidence type="ECO:0000313" key="2">
    <source>
        <dbReference type="Proteomes" id="UP001225134"/>
    </source>
</evidence>
<proteinExistence type="predicted"/>
<comment type="caution">
    <text evidence="1">The sequence shown here is derived from an EMBL/GenBank/DDBJ whole genome shotgun (WGS) entry which is preliminary data.</text>
</comment>
<name>A0ABT7HIZ9_9FUSO</name>
<dbReference type="EMBL" id="JASSPP010000001">
    <property type="protein sequence ID" value="MDK9580142.1"/>
    <property type="molecule type" value="Genomic_DNA"/>
</dbReference>
<dbReference type="RefSeq" id="WP_285152526.1">
    <property type="nucleotide sequence ID" value="NZ_JASSPP010000001.1"/>
</dbReference>
<accession>A0ABT7HIZ9</accession>
<keyword evidence="2" id="KW-1185">Reference proteome</keyword>
<gene>
    <name evidence="1" type="ORF">QQA45_01210</name>
</gene>
<protein>
    <submittedName>
        <fullName evidence="1">Uncharacterized protein</fullName>
    </submittedName>
</protein>
<sequence length="265" mass="31071">MKKIHPMTKKSIKTFIEKNGLDKAYIDKIENLKTIQDFINFSESIKDESKNLADFIAKKFENKIKDTVKDPYYLEFDFAILGKITGVNNKELQLISDKKAKEIKGLLDKEVIDYDRINLLVKELRDERKDKINIHEYCLDGLARIVKIILRNLNIMAVEYGKRNIFLEAIDVTESRAVIMPEALEYFNMGIEEIKLNDKQKDYIFQYSKKNNVKKSIFSAKKINTVKDFTNLLCTLTKNMLVGSKEDMLDYYSIKKVFELYEMLV</sequence>
<organism evidence="1 2">
    <name type="scientific">Sneathia sanguinegens</name>
    <dbReference type="NCBI Taxonomy" id="40543"/>
    <lineage>
        <taxon>Bacteria</taxon>
        <taxon>Fusobacteriati</taxon>
        <taxon>Fusobacteriota</taxon>
        <taxon>Fusobacteriia</taxon>
        <taxon>Fusobacteriales</taxon>
        <taxon>Leptotrichiaceae</taxon>
        <taxon>Sneathia</taxon>
    </lineage>
</organism>
<reference evidence="1 2" key="1">
    <citation type="submission" date="2023-06" db="EMBL/GenBank/DDBJ databases">
        <title>Antibody response to the Sneathia vaginalis cytopathogenic toxin A during pregnancy.</title>
        <authorList>
            <person name="Mccoy Z.T."/>
            <person name="Serrano M.G."/>
            <person name="Spaine K."/>
            <person name="Edwards D.J."/>
            <person name="Buck G.A."/>
            <person name="Jefferson K."/>
        </authorList>
    </citation>
    <scope>NUCLEOTIDE SEQUENCE [LARGE SCALE GENOMIC DNA]</scope>
    <source>
        <strain evidence="1 2">CCUG 42621</strain>
    </source>
</reference>